<evidence type="ECO:0000313" key="9">
    <source>
        <dbReference type="Proteomes" id="UP000886885"/>
    </source>
</evidence>
<feature type="domain" description="Peptidase C83" evidence="7">
    <location>
        <begin position="1"/>
        <end position="221"/>
    </location>
</feature>
<organism evidence="8 9">
    <name type="scientific">Populus tomentosa</name>
    <name type="common">Chinese white poplar</name>
    <dbReference type="NCBI Taxonomy" id="118781"/>
    <lineage>
        <taxon>Eukaryota</taxon>
        <taxon>Viridiplantae</taxon>
        <taxon>Streptophyta</taxon>
        <taxon>Embryophyta</taxon>
        <taxon>Tracheophyta</taxon>
        <taxon>Spermatophyta</taxon>
        <taxon>Magnoliopsida</taxon>
        <taxon>eudicotyledons</taxon>
        <taxon>Gunneridae</taxon>
        <taxon>Pentapetalae</taxon>
        <taxon>rosids</taxon>
        <taxon>fabids</taxon>
        <taxon>Malpighiales</taxon>
        <taxon>Salicaceae</taxon>
        <taxon>Saliceae</taxon>
        <taxon>Populus</taxon>
    </lineage>
</organism>
<accession>A0A8X8CEQ6</accession>
<protein>
    <recommendedName>
        <fullName evidence="1">glutathione gamma-glutamylcysteinyltransferase</fullName>
        <ecNumber evidence="1">2.3.2.15</ecNumber>
    </recommendedName>
</protein>
<evidence type="ECO:0000256" key="1">
    <source>
        <dbReference type="ARBA" id="ARBA00012468"/>
    </source>
</evidence>
<dbReference type="AlphaFoldDB" id="A0A8X8CEQ6"/>
<dbReference type="InterPro" id="IPR007719">
    <property type="entry name" value="PCS_N"/>
</dbReference>
<dbReference type="PROSITE" id="PS51443">
    <property type="entry name" value="PCS"/>
    <property type="match status" value="1"/>
</dbReference>
<sequence length="575" mass="63994">MAVAGFYRRALPSPPAMEFASPEGKQLFTEALEGGTMNSFFKLISYYQTQSEPAYCGLASLAMVLNALAIDPGRTWKGPWRWFDDSMLDCCEPLVKIKEKGITFGKVACLAHCNAAKVETFRTNEITVDGFRRFVVSCNSSEDCYIISSYHRGAFKQTGSGHFSPIGGYHAGKDMVLILDVARFKYPPHWVPLELLWEAMNTIDKATGHHRGFMILSKLDKASSILYTLSCRHKGWSSVANYLSADVPHLLKSEDVKDVEEVLSLVFKSPPADLREFIKWVAEVRRQDDGGIILSEEEKGRLSIKEEVLKQVQGTQLFKYVTRWLISEISTCKAAISGRNNELPEIAASVCCQGAKLLTENFSSLDCVVFKKADVKFRKSDGEKPVTVVSGTVFTDGSEQGVDMLVPLTQTAASSLCDLDQNGCHGFHPSAGDVLSVLIFSLHQNTWSNIKDEKLQAEINSLVSIDNVPPLLQEELQKITFHTGLIMEVSPRTVVQLYRASRSGFGISFNFLGSMPIQDLELVPSLKYLKMKTGWKTRTSGPRLLHLKFLFKGEVLHLRRQLHFLTIDIGLASAS</sequence>
<dbReference type="InterPro" id="IPR040409">
    <property type="entry name" value="PCS-like"/>
</dbReference>
<keyword evidence="9" id="KW-1185">Reference proteome</keyword>
<dbReference type="Pfam" id="PF05023">
    <property type="entry name" value="Phytochelatin"/>
    <property type="match status" value="1"/>
</dbReference>
<reference evidence="8" key="1">
    <citation type="journal article" date="2020" name="bioRxiv">
        <title>Hybrid origin of Populus tomentosa Carr. identified through genome sequencing and phylogenomic analysis.</title>
        <authorList>
            <person name="An X."/>
            <person name="Gao K."/>
            <person name="Chen Z."/>
            <person name="Li J."/>
            <person name="Yang X."/>
            <person name="Yang X."/>
            <person name="Zhou J."/>
            <person name="Guo T."/>
            <person name="Zhao T."/>
            <person name="Huang S."/>
            <person name="Miao D."/>
            <person name="Khan W.U."/>
            <person name="Rao P."/>
            <person name="Ye M."/>
            <person name="Lei B."/>
            <person name="Liao W."/>
            <person name="Wang J."/>
            <person name="Ji L."/>
            <person name="Li Y."/>
            <person name="Guo B."/>
            <person name="Mustafa N.S."/>
            <person name="Li S."/>
            <person name="Yun Q."/>
            <person name="Keller S.R."/>
            <person name="Mao J."/>
            <person name="Zhang R."/>
            <person name="Strauss S.H."/>
        </authorList>
    </citation>
    <scope>NUCLEOTIDE SEQUENCE</scope>
    <source>
        <strain evidence="8">GM15</strain>
        <tissue evidence="8">Leaf</tissue>
    </source>
</reference>
<dbReference type="GO" id="GO:0010273">
    <property type="term" value="P:detoxification of copper ion"/>
    <property type="evidence" value="ECO:0007669"/>
    <property type="project" value="TreeGrafter"/>
</dbReference>
<evidence type="ECO:0000256" key="6">
    <source>
        <dbReference type="ARBA" id="ARBA00053477"/>
    </source>
</evidence>
<dbReference type="GO" id="GO:0046872">
    <property type="term" value="F:metal ion binding"/>
    <property type="evidence" value="ECO:0007669"/>
    <property type="project" value="UniProtKB-KW"/>
</dbReference>
<dbReference type="FunFam" id="3.90.70.30:FF:000001">
    <property type="entry name" value="Glutathione gamma-glutamylcysteinyltransferase 1"/>
    <property type="match status" value="1"/>
</dbReference>
<name>A0A8X8CEQ6_POPTO</name>
<keyword evidence="2" id="KW-0104">Cadmium</keyword>
<dbReference type="EMBL" id="JAAWWB010000027">
    <property type="protein sequence ID" value="KAG6750279.1"/>
    <property type="molecule type" value="Genomic_DNA"/>
</dbReference>
<evidence type="ECO:0000256" key="3">
    <source>
        <dbReference type="ARBA" id="ARBA00022679"/>
    </source>
</evidence>
<dbReference type="EC" id="2.3.2.15" evidence="1"/>
<proteinExistence type="predicted"/>
<evidence type="ECO:0000259" key="7">
    <source>
        <dbReference type="PROSITE" id="PS51443"/>
    </source>
</evidence>
<dbReference type="PANTHER" id="PTHR33447:SF19">
    <property type="entry name" value="GLUTATHIONE GAMMA-GLUTAMYLCYSTEINYLTRANSFERASE"/>
    <property type="match status" value="1"/>
</dbReference>
<dbReference type="InterPro" id="IPR015407">
    <property type="entry name" value="Phytochelatin_synthase_C"/>
</dbReference>
<keyword evidence="4" id="KW-0479">Metal-binding</keyword>
<evidence type="ECO:0000256" key="4">
    <source>
        <dbReference type="ARBA" id="ARBA00022723"/>
    </source>
</evidence>
<comment type="function">
    <text evidence="6">Involved in the synthesis of phytochelatins (PC) and homophytochelatins (hPC), the heavy-metal-binding peptides of plants.</text>
</comment>
<evidence type="ECO:0000256" key="5">
    <source>
        <dbReference type="ARBA" id="ARBA00023315"/>
    </source>
</evidence>
<dbReference type="GO" id="GO:0016756">
    <property type="term" value="F:glutathione gamma-glutamylcysteinyltransferase activity"/>
    <property type="evidence" value="ECO:0007669"/>
    <property type="project" value="UniProtKB-EC"/>
</dbReference>
<dbReference type="GO" id="GO:0046938">
    <property type="term" value="P:phytochelatin biosynthetic process"/>
    <property type="evidence" value="ECO:0007669"/>
    <property type="project" value="InterPro"/>
</dbReference>
<gene>
    <name evidence="8" type="ORF">POTOM_047383</name>
</gene>
<dbReference type="Proteomes" id="UP000886885">
    <property type="component" value="Chromosome 14A"/>
</dbReference>
<dbReference type="GO" id="GO:0098849">
    <property type="term" value="P:cellular detoxification of cadmium ion"/>
    <property type="evidence" value="ECO:0007669"/>
    <property type="project" value="TreeGrafter"/>
</dbReference>
<dbReference type="OrthoDB" id="448954at2759"/>
<comment type="caution">
    <text evidence="8">The sequence shown here is derived from an EMBL/GenBank/DDBJ whole genome shotgun (WGS) entry which is preliminary data.</text>
</comment>
<dbReference type="PANTHER" id="PTHR33447">
    <property type="entry name" value="GLUTATHIONE GAMMA-GLUTAMYLCYSTEINYLTRANSFERASE"/>
    <property type="match status" value="1"/>
</dbReference>
<evidence type="ECO:0000313" key="8">
    <source>
        <dbReference type="EMBL" id="KAG6750279.1"/>
    </source>
</evidence>
<evidence type="ECO:0000256" key="2">
    <source>
        <dbReference type="ARBA" id="ARBA00022539"/>
    </source>
</evidence>
<dbReference type="Pfam" id="PF09328">
    <property type="entry name" value="Phytochelatin_C"/>
    <property type="match status" value="1"/>
</dbReference>
<keyword evidence="3" id="KW-0808">Transferase</keyword>
<keyword evidence="5" id="KW-0012">Acyltransferase</keyword>